<feature type="compositionally biased region" description="Gly residues" evidence="1">
    <location>
        <begin position="306"/>
        <end position="428"/>
    </location>
</feature>
<dbReference type="KEGG" id="sgv:B1H19_29175"/>
<evidence type="ECO:0000313" key="2">
    <source>
        <dbReference type="EMBL" id="ARF57724.1"/>
    </source>
</evidence>
<evidence type="ECO:0000313" key="3">
    <source>
        <dbReference type="Proteomes" id="UP000192726"/>
    </source>
</evidence>
<dbReference type="Gene3D" id="1.10.287.1060">
    <property type="entry name" value="ESAT-6-like"/>
    <property type="match status" value="1"/>
</dbReference>
<accession>A0A1V0TXQ3</accession>
<dbReference type="OrthoDB" id="3872984at2"/>
<keyword evidence="3" id="KW-1185">Reference proteome</keyword>
<protein>
    <recommendedName>
        <fullName evidence="4">PPE family domain-containing protein</fullName>
    </recommendedName>
</protein>
<feature type="compositionally biased region" description="Gly residues" evidence="1">
    <location>
        <begin position="464"/>
        <end position="488"/>
    </location>
</feature>
<reference evidence="2 3" key="1">
    <citation type="submission" date="2017-04" db="EMBL/GenBank/DDBJ databases">
        <title>Complete Genome Sequence of Streptomyces gilvosporeus F607, a Capable Producer of Natamycin.</title>
        <authorList>
            <person name="Zong G."/>
            <person name="Zhong C."/>
            <person name="Fu J."/>
            <person name="Qin R."/>
            <person name="Cao G."/>
        </authorList>
    </citation>
    <scope>NUCLEOTIDE SEQUENCE [LARGE SCALE GENOMIC DNA]</scope>
    <source>
        <strain evidence="2 3">F607</strain>
    </source>
</reference>
<proteinExistence type="predicted"/>
<gene>
    <name evidence="2" type="ORF">B1H19_29175</name>
</gene>
<feature type="compositionally biased region" description="Gly residues" evidence="1">
    <location>
        <begin position="438"/>
        <end position="456"/>
    </location>
</feature>
<dbReference type="RefSeq" id="WP_083107710.1">
    <property type="nucleotide sequence ID" value="NZ_CP020569.1"/>
</dbReference>
<dbReference type="InterPro" id="IPR036689">
    <property type="entry name" value="ESAT-6-like_sf"/>
</dbReference>
<evidence type="ECO:0008006" key="4">
    <source>
        <dbReference type="Google" id="ProtNLM"/>
    </source>
</evidence>
<evidence type="ECO:0000256" key="1">
    <source>
        <dbReference type="SAM" id="MobiDB-lite"/>
    </source>
</evidence>
<feature type="region of interest" description="Disordered" evidence="1">
    <location>
        <begin position="270"/>
        <end position="523"/>
    </location>
</feature>
<feature type="compositionally biased region" description="Basic and acidic residues" evidence="1">
    <location>
        <begin position="489"/>
        <end position="500"/>
    </location>
</feature>
<dbReference type="SUPFAM" id="SSF140453">
    <property type="entry name" value="EsxAB dimer-like"/>
    <property type="match status" value="1"/>
</dbReference>
<organism evidence="2 3">
    <name type="scientific">Streptomyces gilvosporeus</name>
    <dbReference type="NCBI Taxonomy" id="553510"/>
    <lineage>
        <taxon>Bacteria</taxon>
        <taxon>Bacillati</taxon>
        <taxon>Actinomycetota</taxon>
        <taxon>Actinomycetes</taxon>
        <taxon>Kitasatosporales</taxon>
        <taxon>Streptomycetaceae</taxon>
        <taxon>Streptomyces</taxon>
    </lineage>
</organism>
<dbReference type="AlphaFoldDB" id="A0A1V0TXQ3"/>
<sequence length="523" mass="50607">MSGDAGGASEYGSAGLFTTKFNLNDLNGLKGMLDGANVQQVKEVAQNWQDLHDQLVGPGEGGGGIQKRFDDAVKKVLESWHGDTADKFRKRAEQISQNFTAGAPYASHTSQVMHQTANDLQKAVDKVKPVDDGWNWDDDVWGEMPWSDQIDDDDLNKALQSGVSTQAILDANKDNLSGHQTKRLQAAVAMENLGSCYVMRASSLKPPATGGGPGWREDKIPEHNGGGDGGVGTMPMPFPTGGGMGGGGAGGGAGGGGGGGGVKIPTRGMKAAPMPKTPESPNTPGISGGMGSMKPKIPDVTTGLDGAHGGGPGGPGGAGVKIPGGGGGGGTGVHMPSGGGGGGTGVNVPAGGGLGMPGGGSRGMGGVSGSSKGGASGLKGGGASGLKGGAAGPGGAGARTGRPGMPGMGGAHGGAGKGAGGGRAGVSTGGAQARQKGGLVGSTGGKASGGAQGGSGLHRSRGGTAAGTGGSGGRRPAGMMGGAHGAHGGKGEGKGQDGNRPDYLVEEEETWTPERNVAPRVIE</sequence>
<dbReference type="STRING" id="553510.B1H19_29175"/>
<dbReference type="Proteomes" id="UP000192726">
    <property type="component" value="Chromosome"/>
</dbReference>
<dbReference type="EMBL" id="CP020569">
    <property type="protein sequence ID" value="ARF57724.1"/>
    <property type="molecule type" value="Genomic_DNA"/>
</dbReference>
<name>A0A1V0TXQ3_9ACTN</name>